<feature type="domain" description="MSL3 chromodomain-like" evidence="3">
    <location>
        <begin position="12"/>
        <end position="83"/>
    </location>
</feature>
<dbReference type="CDD" id="cd18983">
    <property type="entry name" value="CBD_MSL3_like"/>
    <property type="match status" value="1"/>
</dbReference>
<dbReference type="EMBL" id="AMGW01000001">
    <property type="protein sequence ID" value="EXJ64694.1"/>
    <property type="molecule type" value="Genomic_DNA"/>
</dbReference>
<dbReference type="SUPFAM" id="SSF54160">
    <property type="entry name" value="Chromo domain-like"/>
    <property type="match status" value="1"/>
</dbReference>
<feature type="region of interest" description="Disordered" evidence="2">
    <location>
        <begin position="83"/>
        <end position="193"/>
    </location>
</feature>
<feature type="compositionally biased region" description="Low complexity" evidence="2">
    <location>
        <begin position="258"/>
        <end position="269"/>
    </location>
</feature>
<dbReference type="HOGENOM" id="CLU_016499_0_0_1"/>
<feature type="compositionally biased region" description="Acidic residues" evidence="2">
    <location>
        <begin position="170"/>
        <end position="181"/>
    </location>
</feature>
<feature type="compositionally biased region" description="Polar residues" evidence="2">
    <location>
        <begin position="408"/>
        <end position="428"/>
    </location>
</feature>
<evidence type="ECO:0000256" key="1">
    <source>
        <dbReference type="ARBA" id="ARBA00011353"/>
    </source>
</evidence>
<comment type="caution">
    <text evidence="4">The sequence shown here is derived from an EMBL/GenBank/DDBJ whole genome shotgun (WGS) entry which is preliminary data.</text>
</comment>
<feature type="compositionally biased region" description="Polar residues" evidence="2">
    <location>
        <begin position="719"/>
        <end position="744"/>
    </location>
</feature>
<dbReference type="STRING" id="1182544.W9X2H7"/>
<feature type="compositionally biased region" description="Polar residues" evidence="2">
    <location>
        <begin position="360"/>
        <end position="370"/>
    </location>
</feature>
<dbReference type="Gene3D" id="2.30.30.140">
    <property type="match status" value="1"/>
</dbReference>
<dbReference type="VEuPathDB" id="FungiDB:A1O7_01032"/>
<feature type="region of interest" description="Disordered" evidence="2">
    <location>
        <begin position="717"/>
        <end position="754"/>
    </location>
</feature>
<dbReference type="eggNOG" id="KOG3001">
    <property type="taxonomic scope" value="Eukaryota"/>
</dbReference>
<name>W9X2H7_9EURO</name>
<comment type="subunit">
    <text evidence="1">Component of the NuA4 histone acetyltransferase complex.</text>
</comment>
<dbReference type="InterPro" id="IPR016197">
    <property type="entry name" value="Chromo-like_dom_sf"/>
</dbReference>
<dbReference type="GeneID" id="19175646"/>
<feature type="compositionally biased region" description="Polar residues" evidence="2">
    <location>
        <begin position="153"/>
        <end position="164"/>
    </location>
</feature>
<feature type="region of interest" description="Disordered" evidence="2">
    <location>
        <begin position="222"/>
        <end position="526"/>
    </location>
</feature>
<gene>
    <name evidence="4" type="ORF">A1O7_01032</name>
</gene>
<evidence type="ECO:0000259" key="3">
    <source>
        <dbReference type="Pfam" id="PF22732"/>
    </source>
</evidence>
<evidence type="ECO:0000256" key="2">
    <source>
        <dbReference type="SAM" id="MobiDB-lite"/>
    </source>
</evidence>
<accession>W9X2H7</accession>
<dbReference type="Pfam" id="PF22732">
    <property type="entry name" value="MSL3_chromo-like"/>
    <property type="match status" value="1"/>
</dbReference>
<proteinExistence type="predicted"/>
<organism evidence="4 5">
    <name type="scientific">Cladophialophora yegresii CBS 114405</name>
    <dbReference type="NCBI Taxonomy" id="1182544"/>
    <lineage>
        <taxon>Eukaryota</taxon>
        <taxon>Fungi</taxon>
        <taxon>Dikarya</taxon>
        <taxon>Ascomycota</taxon>
        <taxon>Pezizomycotina</taxon>
        <taxon>Eurotiomycetes</taxon>
        <taxon>Chaetothyriomycetidae</taxon>
        <taxon>Chaetothyriales</taxon>
        <taxon>Herpotrichiellaceae</taxon>
        <taxon>Cladophialophora</taxon>
    </lineage>
</organism>
<dbReference type="Proteomes" id="UP000019473">
    <property type="component" value="Unassembled WGS sequence"/>
</dbReference>
<reference evidence="4 5" key="1">
    <citation type="submission" date="2013-03" db="EMBL/GenBank/DDBJ databases">
        <title>The Genome Sequence of Cladophialophora yegresii CBS 114405.</title>
        <authorList>
            <consortium name="The Broad Institute Genomics Platform"/>
            <person name="Cuomo C."/>
            <person name="de Hoog S."/>
            <person name="Gorbushina A."/>
            <person name="Walker B."/>
            <person name="Young S.K."/>
            <person name="Zeng Q."/>
            <person name="Gargeya S."/>
            <person name="Fitzgerald M."/>
            <person name="Haas B."/>
            <person name="Abouelleil A."/>
            <person name="Allen A.W."/>
            <person name="Alvarado L."/>
            <person name="Arachchi H.M."/>
            <person name="Berlin A.M."/>
            <person name="Chapman S.B."/>
            <person name="Gainer-Dewar J."/>
            <person name="Goldberg J."/>
            <person name="Griggs A."/>
            <person name="Gujja S."/>
            <person name="Hansen M."/>
            <person name="Howarth C."/>
            <person name="Imamovic A."/>
            <person name="Ireland A."/>
            <person name="Larimer J."/>
            <person name="McCowan C."/>
            <person name="Murphy C."/>
            <person name="Pearson M."/>
            <person name="Poon T.W."/>
            <person name="Priest M."/>
            <person name="Roberts A."/>
            <person name="Saif S."/>
            <person name="Shea T."/>
            <person name="Sisk P."/>
            <person name="Sykes S."/>
            <person name="Wortman J."/>
            <person name="Nusbaum C."/>
            <person name="Birren B."/>
        </authorList>
    </citation>
    <scope>NUCLEOTIDE SEQUENCE [LARGE SCALE GENOMIC DNA]</scope>
    <source>
        <strain evidence="4 5">CBS 114405</strain>
    </source>
</reference>
<dbReference type="InterPro" id="IPR053820">
    <property type="entry name" value="MSL3_chromo-like"/>
</dbReference>
<dbReference type="RefSeq" id="XP_007753261.1">
    <property type="nucleotide sequence ID" value="XM_007755071.1"/>
</dbReference>
<keyword evidence="5" id="KW-1185">Reference proteome</keyword>
<protein>
    <recommendedName>
        <fullName evidence="3">MSL3 chromodomain-like domain-containing protein</fullName>
    </recommendedName>
</protein>
<dbReference type="OrthoDB" id="124855at2759"/>
<sequence>MAPQSGESKSTYQNNEKVLCFHGEFLYEAKIQDLRRTEPKDPKSPFEYKIHYKGWKNTWDDWVSFERLRKWTDENRELAAQLRREHTQAQKAVSKTTSKSRRGQGSEIGSGRGSEERTSSVPAGGGRGSKRVRDNDIEKNALGLNLDIGHQGPINTPVSSTITDNMDPDKESEEAEEEYDNMDTVAQEPDDPAGLRQFVYQPRRAAIKAGMAIERSRKLMPLVASRSPVKTRKRKAPERDDSLKSEKPSVSALRTTKAPSSLSVSAVSPEHSPKAKKPKVVARKGIAVRVNKSRRIASPQAARAPLARRSVSKSRLRRPAAPSESDGSSSPTNTEDDETVKPESSDPENESSGDEGVPLLQNNSRRSCVASSAGKPIPKAKLEFSGSEYGDSADSEMTPVENDRKVSARSSARITLQSQAEISENGVKTASAKVAGRVTRSAAAASTGPAIRKTRSAAHAKSPAKPIKRPSSGTIDSLPGQSHAADGPDSAGYTSPIDQSDSQATETDVEESVEGAPDYAELEVDPPGSGTPFDALKWPHLLLKKVNRSGTCFPEGWGDEEIRLIPDAVFEDIRIDLLALLRYDLLLYRPWTLLKKLPDSSPFWTTWQKHEGCKIIHSFMVKVETERAKEGANTLLKLARVSTELAPSNPSIGSEQKYIRTTSVHSRQQDLAGLGASNLPLPLRARIPPKPELTTLDHLALAGEVVGSGTAHYVLGNPGNLSRTTQGNGVKTEPASISTPNTQDGPLPMRPRSN</sequence>
<feature type="compositionally biased region" description="Polar residues" evidence="2">
    <location>
        <begin position="492"/>
        <end position="506"/>
    </location>
</feature>
<evidence type="ECO:0000313" key="4">
    <source>
        <dbReference type="EMBL" id="EXJ64694.1"/>
    </source>
</evidence>
<feature type="compositionally biased region" description="Basic and acidic residues" evidence="2">
    <location>
        <begin position="237"/>
        <end position="247"/>
    </location>
</feature>
<evidence type="ECO:0000313" key="5">
    <source>
        <dbReference type="Proteomes" id="UP000019473"/>
    </source>
</evidence>
<dbReference type="AlphaFoldDB" id="W9X2H7"/>